<gene>
    <name evidence="2" type="ORF">CDAR_25241</name>
</gene>
<feature type="region of interest" description="Disordered" evidence="1">
    <location>
        <begin position="118"/>
        <end position="145"/>
    </location>
</feature>
<evidence type="ECO:0000256" key="1">
    <source>
        <dbReference type="SAM" id="MobiDB-lite"/>
    </source>
</evidence>
<proteinExistence type="predicted"/>
<name>A0AAV4PCR9_9ARAC</name>
<protein>
    <submittedName>
        <fullName evidence="2">Uncharacterized protein</fullName>
    </submittedName>
</protein>
<dbReference type="Proteomes" id="UP001054837">
    <property type="component" value="Unassembled WGS sequence"/>
</dbReference>
<feature type="compositionally biased region" description="Basic and acidic residues" evidence="1">
    <location>
        <begin position="120"/>
        <end position="133"/>
    </location>
</feature>
<dbReference type="EMBL" id="BPLQ01002707">
    <property type="protein sequence ID" value="GIX95207.1"/>
    <property type="molecule type" value="Genomic_DNA"/>
</dbReference>
<keyword evidence="3" id="KW-1185">Reference proteome</keyword>
<organism evidence="2 3">
    <name type="scientific">Caerostris darwini</name>
    <dbReference type="NCBI Taxonomy" id="1538125"/>
    <lineage>
        <taxon>Eukaryota</taxon>
        <taxon>Metazoa</taxon>
        <taxon>Ecdysozoa</taxon>
        <taxon>Arthropoda</taxon>
        <taxon>Chelicerata</taxon>
        <taxon>Arachnida</taxon>
        <taxon>Araneae</taxon>
        <taxon>Araneomorphae</taxon>
        <taxon>Entelegynae</taxon>
        <taxon>Araneoidea</taxon>
        <taxon>Araneidae</taxon>
        <taxon>Caerostris</taxon>
    </lineage>
</organism>
<comment type="caution">
    <text evidence="2">The sequence shown here is derived from an EMBL/GenBank/DDBJ whole genome shotgun (WGS) entry which is preliminary data.</text>
</comment>
<evidence type="ECO:0000313" key="3">
    <source>
        <dbReference type="Proteomes" id="UP001054837"/>
    </source>
</evidence>
<evidence type="ECO:0000313" key="2">
    <source>
        <dbReference type="EMBL" id="GIX95207.1"/>
    </source>
</evidence>
<sequence length="161" mass="17838">MRKRDAEINSGCPQIEKAGNASPKTGNEQNDYPVLISGEASISLPRNGFRTMGSLKLGMLGVVILNRVSSVQLLRLKQWDPGSVHGRGQMDRKKSKPFRKPCDAIYYKQIFPQSLSSALKQRDPGSVRGQMDRKKSKPFRKPCDANHYNYNTPATAGAFVG</sequence>
<feature type="region of interest" description="Disordered" evidence="1">
    <location>
        <begin position="1"/>
        <end position="32"/>
    </location>
</feature>
<accession>A0AAV4PCR9</accession>
<reference evidence="2 3" key="1">
    <citation type="submission" date="2021-06" db="EMBL/GenBank/DDBJ databases">
        <title>Caerostris darwini draft genome.</title>
        <authorList>
            <person name="Kono N."/>
            <person name="Arakawa K."/>
        </authorList>
    </citation>
    <scope>NUCLEOTIDE SEQUENCE [LARGE SCALE GENOMIC DNA]</scope>
</reference>
<dbReference type="AlphaFoldDB" id="A0AAV4PCR9"/>